<feature type="transmembrane region" description="Helical" evidence="8">
    <location>
        <begin position="20"/>
        <end position="38"/>
    </location>
</feature>
<dbReference type="InterPro" id="IPR004761">
    <property type="entry name" value="Spore_GerAB"/>
</dbReference>
<gene>
    <name evidence="9" type="ORF">GC101_13125</name>
</gene>
<dbReference type="PANTHER" id="PTHR34975:SF2">
    <property type="entry name" value="SPORE GERMINATION PROTEIN A2"/>
    <property type="match status" value="1"/>
</dbReference>
<evidence type="ECO:0000256" key="4">
    <source>
        <dbReference type="ARBA" id="ARBA00022544"/>
    </source>
</evidence>
<evidence type="ECO:0000256" key="1">
    <source>
        <dbReference type="ARBA" id="ARBA00004141"/>
    </source>
</evidence>
<reference evidence="9 10" key="1">
    <citation type="submission" date="2019-10" db="EMBL/GenBank/DDBJ databases">
        <title>Description of Paenibacillus terricola sp. nov.</title>
        <authorList>
            <person name="Carlier A."/>
            <person name="Qi S."/>
        </authorList>
    </citation>
    <scope>NUCLEOTIDE SEQUENCE [LARGE SCALE GENOMIC DNA]</scope>
    <source>
        <strain evidence="9 10">LMG 31459</strain>
    </source>
</reference>
<evidence type="ECO:0000256" key="5">
    <source>
        <dbReference type="ARBA" id="ARBA00022692"/>
    </source>
</evidence>
<feature type="transmembrane region" description="Helical" evidence="8">
    <location>
        <begin position="92"/>
        <end position="115"/>
    </location>
</feature>
<feature type="transmembrane region" description="Helical" evidence="8">
    <location>
        <begin position="229"/>
        <end position="251"/>
    </location>
</feature>
<evidence type="ECO:0000313" key="9">
    <source>
        <dbReference type="EMBL" id="NOU79817.1"/>
    </source>
</evidence>
<dbReference type="EMBL" id="WHOB01000035">
    <property type="protein sequence ID" value="NOU79817.1"/>
    <property type="molecule type" value="Genomic_DNA"/>
</dbReference>
<evidence type="ECO:0000313" key="10">
    <source>
        <dbReference type="Proteomes" id="UP000596857"/>
    </source>
</evidence>
<organism evidence="9 10">
    <name type="scientific">Paenibacillus phytohabitans</name>
    <dbReference type="NCBI Taxonomy" id="2654978"/>
    <lineage>
        <taxon>Bacteria</taxon>
        <taxon>Bacillati</taxon>
        <taxon>Bacillota</taxon>
        <taxon>Bacilli</taxon>
        <taxon>Bacillales</taxon>
        <taxon>Paenibacillaceae</taxon>
        <taxon>Paenibacillus</taxon>
    </lineage>
</organism>
<accession>A0ABX1YFP6</accession>
<feature type="transmembrane region" description="Helical" evidence="8">
    <location>
        <begin position="200"/>
        <end position="217"/>
    </location>
</feature>
<feature type="transmembrane region" description="Helical" evidence="8">
    <location>
        <begin position="127"/>
        <end position="144"/>
    </location>
</feature>
<dbReference type="Gene3D" id="1.20.1740.10">
    <property type="entry name" value="Amino acid/polyamine transporter I"/>
    <property type="match status" value="1"/>
</dbReference>
<feature type="transmembrane region" description="Helical" evidence="8">
    <location>
        <begin position="341"/>
        <end position="366"/>
    </location>
</feature>
<comment type="similarity">
    <text evidence="2">Belongs to the amino acid-polyamine-organocation (APC) superfamily. Spore germination protein (SGP) (TC 2.A.3.9) family.</text>
</comment>
<dbReference type="PANTHER" id="PTHR34975">
    <property type="entry name" value="SPORE GERMINATION PROTEIN A2"/>
    <property type="match status" value="1"/>
</dbReference>
<evidence type="ECO:0000256" key="8">
    <source>
        <dbReference type="SAM" id="Phobius"/>
    </source>
</evidence>
<dbReference type="Pfam" id="PF03845">
    <property type="entry name" value="Spore_permease"/>
    <property type="match status" value="1"/>
</dbReference>
<keyword evidence="4" id="KW-0309">Germination</keyword>
<keyword evidence="10" id="KW-1185">Reference proteome</keyword>
<name>A0ABX1YFP6_9BACL</name>
<keyword evidence="6 8" id="KW-1133">Transmembrane helix</keyword>
<sequence length="375" mass="41721">MRSSGRKVNPVNNLRQITTLRAAAVISSTIIGVGILSFPRYMALAGNSSAPFIAFSGVVLSFLSYWLLASLCQRFPKESLFVFSRRLIGRPLATVFTAVILILFITLTGITTRQFGDVATTVLYKKTPIEATIFLMLLVSLLSSRRNVVKFSYIHFFYLPLIVGSIVLTILISLKSVDLLNLQPILMSPTLEFWNGAREASYLFQSSFVITLLIPFMEKPKHAFRAGALAIIMSGAIYVLIVIASVGMFGAEETKLLIYPTLEMARSAAFGEGFLERLDAIFIIIWVISVYTTVYTTYYISAYLMQNLFALRDQSMAASMLLPLIFALAMLPPNVFEAYKWILHLGNAGMALMVGYPLLLWIAYFIRRAGKEASS</sequence>
<evidence type="ECO:0000256" key="2">
    <source>
        <dbReference type="ARBA" id="ARBA00007998"/>
    </source>
</evidence>
<evidence type="ECO:0000256" key="6">
    <source>
        <dbReference type="ARBA" id="ARBA00022989"/>
    </source>
</evidence>
<evidence type="ECO:0000256" key="3">
    <source>
        <dbReference type="ARBA" id="ARBA00022448"/>
    </source>
</evidence>
<dbReference type="Proteomes" id="UP000596857">
    <property type="component" value="Unassembled WGS sequence"/>
</dbReference>
<protein>
    <submittedName>
        <fullName evidence="9">GerAB/ArcD/ProY family transporter</fullName>
    </submittedName>
</protein>
<evidence type="ECO:0000256" key="7">
    <source>
        <dbReference type="ARBA" id="ARBA00023136"/>
    </source>
</evidence>
<proteinExistence type="inferred from homology"/>
<feature type="transmembrane region" description="Helical" evidence="8">
    <location>
        <begin position="280"/>
        <end position="304"/>
    </location>
</feature>
<feature type="transmembrane region" description="Helical" evidence="8">
    <location>
        <begin position="50"/>
        <end position="71"/>
    </location>
</feature>
<feature type="transmembrane region" description="Helical" evidence="8">
    <location>
        <begin position="316"/>
        <end position="335"/>
    </location>
</feature>
<keyword evidence="3" id="KW-0813">Transport</keyword>
<dbReference type="NCBIfam" id="TIGR00912">
    <property type="entry name" value="2A0309"/>
    <property type="match status" value="1"/>
</dbReference>
<feature type="transmembrane region" description="Helical" evidence="8">
    <location>
        <begin position="156"/>
        <end position="174"/>
    </location>
</feature>
<keyword evidence="7 8" id="KW-0472">Membrane</keyword>
<comment type="caution">
    <text evidence="9">The sequence shown here is derived from an EMBL/GenBank/DDBJ whole genome shotgun (WGS) entry which is preliminary data.</text>
</comment>
<keyword evidence="5 8" id="KW-0812">Transmembrane</keyword>
<comment type="subcellular location">
    <subcellularLocation>
        <location evidence="1">Membrane</location>
        <topology evidence="1">Multi-pass membrane protein</topology>
    </subcellularLocation>
</comment>